<name>A0A2V0P5X1_9CHLO</name>
<feature type="compositionally biased region" description="Low complexity" evidence="1">
    <location>
        <begin position="311"/>
        <end position="323"/>
    </location>
</feature>
<keyword evidence="3" id="KW-1185">Reference proteome</keyword>
<feature type="region of interest" description="Disordered" evidence="1">
    <location>
        <begin position="251"/>
        <end position="287"/>
    </location>
</feature>
<dbReference type="AlphaFoldDB" id="A0A2V0P5X1"/>
<evidence type="ECO:0000313" key="2">
    <source>
        <dbReference type="EMBL" id="GBF93263.1"/>
    </source>
</evidence>
<feature type="compositionally biased region" description="Polar residues" evidence="1">
    <location>
        <begin position="343"/>
        <end position="353"/>
    </location>
</feature>
<feature type="compositionally biased region" description="Low complexity" evidence="1">
    <location>
        <begin position="170"/>
        <end position="183"/>
    </location>
</feature>
<feature type="region of interest" description="Disordered" evidence="1">
    <location>
        <begin position="44"/>
        <end position="81"/>
    </location>
</feature>
<sequence length="353" mass="37032">MGYRGMRPARLAGALFAQLVVRRPTPSPYSPSCFAPHADELSHPLHCTPRPDGGEARPPTARPRPGAARQPRPARGAGAKCTHRFSPAPCVPLGFTQRPLPCRSPGRRAVPFRSACHYYCCPRALGPPHRPLRGRGAAAAPVLICGCQKKPNQGFPFRFLSPRAAAPAHRGARAALRGSAAARPPRPNPPAPLIVGGVGASLAASTHSDSVPAPPKTPVPRGARLSIYPCTLSAWNRTPRAAFRRAAPGCAGTKTATRGRPTHRSTRGVRGPRGEENAPSGARVEKRPPSWGCGICAGLSRAALHCTARAGPPARRAGAGARASVVFDPPPPKARRGSDRPNARTTTPCVRSP</sequence>
<feature type="compositionally biased region" description="Low complexity" evidence="1">
    <location>
        <begin position="56"/>
        <end position="79"/>
    </location>
</feature>
<comment type="caution">
    <text evidence="2">The sequence shown here is derived from an EMBL/GenBank/DDBJ whole genome shotgun (WGS) entry which is preliminary data.</text>
</comment>
<gene>
    <name evidence="2" type="ORF">Rsub_05995</name>
</gene>
<dbReference type="InParanoid" id="A0A2V0P5X1"/>
<proteinExistence type="predicted"/>
<dbReference type="Proteomes" id="UP000247498">
    <property type="component" value="Unassembled WGS sequence"/>
</dbReference>
<dbReference type="EMBL" id="BDRX01000039">
    <property type="protein sequence ID" value="GBF93263.1"/>
    <property type="molecule type" value="Genomic_DNA"/>
</dbReference>
<accession>A0A2V0P5X1</accession>
<reference evidence="2 3" key="1">
    <citation type="journal article" date="2018" name="Sci. Rep.">
        <title>Raphidocelis subcapitata (=Pseudokirchneriella subcapitata) provides an insight into genome evolution and environmental adaptations in the Sphaeropleales.</title>
        <authorList>
            <person name="Suzuki S."/>
            <person name="Yamaguchi H."/>
            <person name="Nakajima N."/>
            <person name="Kawachi M."/>
        </authorList>
    </citation>
    <scope>NUCLEOTIDE SEQUENCE [LARGE SCALE GENOMIC DNA]</scope>
    <source>
        <strain evidence="2 3">NIES-35</strain>
    </source>
</reference>
<feature type="region of interest" description="Disordered" evidence="1">
    <location>
        <begin position="311"/>
        <end position="353"/>
    </location>
</feature>
<feature type="region of interest" description="Disordered" evidence="1">
    <location>
        <begin position="170"/>
        <end position="196"/>
    </location>
</feature>
<organism evidence="2 3">
    <name type="scientific">Raphidocelis subcapitata</name>
    <dbReference type="NCBI Taxonomy" id="307507"/>
    <lineage>
        <taxon>Eukaryota</taxon>
        <taxon>Viridiplantae</taxon>
        <taxon>Chlorophyta</taxon>
        <taxon>core chlorophytes</taxon>
        <taxon>Chlorophyceae</taxon>
        <taxon>CS clade</taxon>
        <taxon>Sphaeropleales</taxon>
        <taxon>Selenastraceae</taxon>
        <taxon>Raphidocelis</taxon>
    </lineage>
</organism>
<evidence type="ECO:0000256" key="1">
    <source>
        <dbReference type="SAM" id="MobiDB-lite"/>
    </source>
</evidence>
<evidence type="ECO:0000313" key="3">
    <source>
        <dbReference type="Proteomes" id="UP000247498"/>
    </source>
</evidence>
<protein>
    <submittedName>
        <fullName evidence="2">Uncharacterized protein</fullName>
    </submittedName>
</protein>